<dbReference type="Proteomes" id="UP000321249">
    <property type="component" value="Unassembled WGS sequence"/>
</dbReference>
<evidence type="ECO:0000256" key="1">
    <source>
        <dbReference type="SAM" id="Phobius"/>
    </source>
</evidence>
<feature type="transmembrane region" description="Helical" evidence="1">
    <location>
        <begin position="385"/>
        <end position="406"/>
    </location>
</feature>
<keyword evidence="1" id="KW-0812">Transmembrane</keyword>
<feature type="transmembrane region" description="Helical" evidence="1">
    <location>
        <begin position="234"/>
        <end position="256"/>
    </location>
</feature>
<keyword evidence="1" id="KW-1133">Transmembrane helix</keyword>
<feature type="transmembrane region" description="Helical" evidence="1">
    <location>
        <begin position="90"/>
        <end position="113"/>
    </location>
</feature>
<dbReference type="EMBL" id="VOQQ01000001">
    <property type="protein sequence ID" value="TXC62320.1"/>
    <property type="molecule type" value="Genomic_DNA"/>
</dbReference>
<dbReference type="AlphaFoldDB" id="A0A5C6TQ46"/>
<protein>
    <submittedName>
        <fullName evidence="3">DUF418 domain-containing protein</fullName>
    </submittedName>
</protein>
<dbReference type="InterPro" id="IPR007349">
    <property type="entry name" value="DUF418"/>
</dbReference>
<feature type="transmembrane region" description="Helical" evidence="1">
    <location>
        <begin position="133"/>
        <end position="150"/>
    </location>
</feature>
<dbReference type="PANTHER" id="PTHR30590:SF2">
    <property type="entry name" value="INNER MEMBRANE PROTEIN"/>
    <property type="match status" value="1"/>
</dbReference>
<name>A0A5C6TQ46_9SPHN</name>
<keyword evidence="4" id="KW-1185">Reference proteome</keyword>
<dbReference type="Pfam" id="PF04235">
    <property type="entry name" value="DUF418"/>
    <property type="match status" value="1"/>
</dbReference>
<evidence type="ECO:0000313" key="3">
    <source>
        <dbReference type="EMBL" id="TXC62320.1"/>
    </source>
</evidence>
<reference evidence="3 4" key="1">
    <citation type="journal article" date="2015" name="J. Microbiol.">
        <title>Sphingosinicella ginsenosidimutans sp. nov., with ginsenoside converting activity.</title>
        <authorList>
            <person name="Kim J.K."/>
            <person name="Kang M.S."/>
            <person name="Park S.C."/>
            <person name="Kim K.M."/>
            <person name="Choi K."/>
            <person name="Yoon M.H."/>
            <person name="Im W.T."/>
        </authorList>
    </citation>
    <scope>NUCLEOTIDE SEQUENCE [LARGE SCALE GENOMIC DNA]</scope>
    <source>
        <strain evidence="3 4">BS-11</strain>
    </source>
</reference>
<gene>
    <name evidence="3" type="ORF">FRZ32_00800</name>
</gene>
<feature type="transmembrane region" description="Helical" evidence="1">
    <location>
        <begin position="355"/>
        <end position="379"/>
    </location>
</feature>
<accession>A0A5C6TQ46</accession>
<feature type="transmembrane region" description="Helical" evidence="1">
    <location>
        <begin position="46"/>
        <end position="70"/>
    </location>
</feature>
<evidence type="ECO:0000259" key="2">
    <source>
        <dbReference type="Pfam" id="PF04235"/>
    </source>
</evidence>
<feature type="domain" description="DUF418" evidence="2">
    <location>
        <begin position="258"/>
        <end position="424"/>
    </location>
</feature>
<comment type="caution">
    <text evidence="3">The sequence shown here is derived from an EMBL/GenBank/DDBJ whole genome shotgun (WGS) entry which is preliminary data.</text>
</comment>
<organism evidence="3 4">
    <name type="scientific">Allosphingosinicella ginsenosidimutans</name>
    <dbReference type="NCBI Taxonomy" id="1176539"/>
    <lineage>
        <taxon>Bacteria</taxon>
        <taxon>Pseudomonadati</taxon>
        <taxon>Pseudomonadota</taxon>
        <taxon>Alphaproteobacteria</taxon>
        <taxon>Sphingomonadales</taxon>
        <taxon>Sphingomonadaceae</taxon>
        <taxon>Allosphingosinicella</taxon>
    </lineage>
</organism>
<evidence type="ECO:0000313" key="4">
    <source>
        <dbReference type="Proteomes" id="UP000321249"/>
    </source>
</evidence>
<proteinExistence type="predicted"/>
<sequence>MRAPYGDLRGAGERRIDRQAAKGERMSEATSAGPVAQRERIADIDVLRGAALFGVFLVNLTGFGAAGIMATEGELAALPTAPVDRAVAFAIDWLVADKANTIFAFLFGLGFYIQMERGLARDPGFARVYARRIAILALFGWAHLVFLWTWDILHLYGMVGFALLAMRRVSDRALLAIGLPLLLIDGHLLEWGLGALGIGGGGADFYADAAVLARQAADYPQELALTWRWTWIDYIVNGQLVAWMIYALGRFAMGAWVGRKGWIQRPDAAMPGFRRALVLCLPLGLALSLLARLLEAKLLGPAFAGEAWGHLGSALRPAAAALLAAGYLCGVMVALRSAAGRALLAPLRHVGQMALTNYVTQSFVIAFVLFGIGPGLGLAGRIGTAWLAAIAVAGFVAQVALSRLWLSRFAFGPLEWAWRALTYGRRPRFRRAAALAAA</sequence>
<feature type="transmembrane region" description="Helical" evidence="1">
    <location>
        <begin position="276"/>
        <end position="294"/>
    </location>
</feature>
<keyword evidence="1" id="KW-0472">Membrane</keyword>
<feature type="transmembrane region" description="Helical" evidence="1">
    <location>
        <begin position="314"/>
        <end position="335"/>
    </location>
</feature>
<dbReference type="PANTHER" id="PTHR30590">
    <property type="entry name" value="INNER MEMBRANE PROTEIN"/>
    <property type="match status" value="1"/>
</dbReference>
<dbReference type="InterPro" id="IPR052529">
    <property type="entry name" value="Bact_Transport_Assoc"/>
</dbReference>